<feature type="region of interest" description="Disordered" evidence="1">
    <location>
        <begin position="118"/>
        <end position="153"/>
    </location>
</feature>
<comment type="caution">
    <text evidence="2">The sequence shown here is derived from an EMBL/GenBank/DDBJ whole genome shotgun (WGS) entry which is preliminary data.</text>
</comment>
<gene>
    <name evidence="2" type="ORF">PENNAL_c0035G00189</name>
</gene>
<organism evidence="2 3">
    <name type="scientific">Penicillium nalgiovense</name>
    <dbReference type="NCBI Taxonomy" id="60175"/>
    <lineage>
        <taxon>Eukaryota</taxon>
        <taxon>Fungi</taxon>
        <taxon>Dikarya</taxon>
        <taxon>Ascomycota</taxon>
        <taxon>Pezizomycotina</taxon>
        <taxon>Eurotiomycetes</taxon>
        <taxon>Eurotiomycetidae</taxon>
        <taxon>Eurotiales</taxon>
        <taxon>Aspergillaceae</taxon>
        <taxon>Penicillium</taxon>
    </lineage>
</organism>
<dbReference type="EMBL" id="MOOB01000035">
    <property type="protein sequence ID" value="OQE82732.1"/>
    <property type="molecule type" value="Genomic_DNA"/>
</dbReference>
<dbReference type="Proteomes" id="UP000191691">
    <property type="component" value="Unassembled WGS sequence"/>
</dbReference>
<protein>
    <submittedName>
        <fullName evidence="2">Uncharacterized protein</fullName>
    </submittedName>
</protein>
<evidence type="ECO:0000313" key="2">
    <source>
        <dbReference type="EMBL" id="OQE82732.1"/>
    </source>
</evidence>
<feature type="compositionally biased region" description="Basic and acidic residues" evidence="1">
    <location>
        <begin position="119"/>
        <end position="134"/>
    </location>
</feature>
<name>A0A1V6Y5U1_PENNA</name>
<keyword evidence="3" id="KW-1185">Reference proteome</keyword>
<accession>A0A1V6Y5U1</accession>
<proteinExistence type="predicted"/>
<reference evidence="3" key="1">
    <citation type="journal article" date="2017" name="Nat. Microbiol.">
        <title>Global analysis of biosynthetic gene clusters reveals vast potential of secondary metabolite production in Penicillium species.</title>
        <authorList>
            <person name="Nielsen J.C."/>
            <person name="Grijseels S."/>
            <person name="Prigent S."/>
            <person name="Ji B."/>
            <person name="Dainat J."/>
            <person name="Nielsen K.F."/>
            <person name="Frisvad J.C."/>
            <person name="Workman M."/>
            <person name="Nielsen J."/>
        </authorList>
    </citation>
    <scope>NUCLEOTIDE SEQUENCE [LARGE SCALE GENOMIC DNA]</scope>
    <source>
        <strain evidence="3">IBT 13039</strain>
    </source>
</reference>
<sequence length="176" mass="18947">MAPEQPPRKQLARIPTRQYSEGSPLICAWDDTKECLAHLNELSRHPSDMVLTLGDGHAILTPVHNLVGFHPAIGPSKSHIATRPNGANGISMKKWQNACLALASCDGPTSAYCGTIRSGDSRSVTDESDRKLSSVDDAASSVTSEAGGKRKSMAESAYMLKERYKTQTCPTTTSFI</sequence>
<evidence type="ECO:0000256" key="1">
    <source>
        <dbReference type="SAM" id="MobiDB-lite"/>
    </source>
</evidence>
<evidence type="ECO:0000313" key="3">
    <source>
        <dbReference type="Proteomes" id="UP000191691"/>
    </source>
</evidence>
<dbReference type="AlphaFoldDB" id="A0A1V6Y5U1"/>